<dbReference type="Gene3D" id="3.20.20.80">
    <property type="entry name" value="Glycosidases"/>
    <property type="match status" value="2"/>
</dbReference>
<organism evidence="2 3">
    <name type="scientific">Marinilabilia rubra</name>
    <dbReference type="NCBI Taxonomy" id="2162893"/>
    <lineage>
        <taxon>Bacteria</taxon>
        <taxon>Pseudomonadati</taxon>
        <taxon>Bacteroidota</taxon>
        <taxon>Bacteroidia</taxon>
        <taxon>Marinilabiliales</taxon>
        <taxon>Marinilabiliaceae</taxon>
        <taxon>Marinilabilia</taxon>
    </lineage>
</organism>
<dbReference type="SMART" id="SM00642">
    <property type="entry name" value="Aamy"/>
    <property type="match status" value="1"/>
</dbReference>
<dbReference type="SUPFAM" id="SSF51445">
    <property type="entry name" value="(Trans)glycosidases"/>
    <property type="match status" value="1"/>
</dbReference>
<dbReference type="AlphaFoldDB" id="A0A2U2B3Z5"/>
<comment type="caution">
    <text evidence="2">The sequence shown here is derived from an EMBL/GenBank/DDBJ whole genome shotgun (WGS) entry which is preliminary data.</text>
</comment>
<protein>
    <submittedName>
        <fullName evidence="2">Alpha-amylase</fullName>
    </submittedName>
</protein>
<dbReference type="OrthoDB" id="9805159at2"/>
<evidence type="ECO:0000313" key="3">
    <source>
        <dbReference type="Proteomes" id="UP000244956"/>
    </source>
</evidence>
<sequence>MDESKQTGRPVIYQLIPRIFANKGTKNIKGGTIEENGCGKLNDINPVILNDISDFGATHVWYTGVIEHAQLSDYSNYRIDRDSADIVKGEAGSPYAIKDYYDVDPDLAESIPKRMKEFEALVQRTHEANLKVVIDLVPNHLSRHYVSDSKPEGVKDFGAADDPSLDFSPKNNFYYIPDESFVSPVQTEDGYPWEEFPARVTGNDCFKATPSITDWYETVKLNYGIDFETGEKYFDPIPDTWLKMKDVVLFWASKSVDAFRCDMAEMVPLEFWKWMIAEVRNHYPSIQFIAEIYNPDKYHDYIFKGGFDFLYDKELFYNTMRGVIMQKRPAIEITSCWQGVEGFQHHMLYFLENHDEQRIASDFFARDPLNAIPGLAVMAAMQQNPLLIYFGQELGETGMDEEGFSGVDGRTTIYDYWGLPLVQNWISDVEKSTGQLPEYSLILRGLYSRILNLSKKEPAISKGEFYDLMWSNLRNPAFNCSSLYAFFRYIDNQLLLVVANFSDKDLDYRLQVPSHFFEMAGLNDRLYFEGQDLLKMNKMIQFPAEIALNTGFGGFLRKRSVSIYELKYQQMKRM</sequence>
<dbReference type="Pfam" id="PF00128">
    <property type="entry name" value="Alpha-amylase"/>
    <property type="match status" value="1"/>
</dbReference>
<dbReference type="GO" id="GO:0004556">
    <property type="term" value="F:alpha-amylase activity"/>
    <property type="evidence" value="ECO:0007669"/>
    <property type="project" value="TreeGrafter"/>
</dbReference>
<evidence type="ECO:0000259" key="1">
    <source>
        <dbReference type="SMART" id="SM00642"/>
    </source>
</evidence>
<feature type="domain" description="Glycosyl hydrolase family 13 catalytic" evidence="1">
    <location>
        <begin position="14"/>
        <end position="449"/>
    </location>
</feature>
<proteinExistence type="predicted"/>
<dbReference type="PANTHER" id="PTHR10357:SF205">
    <property type="entry name" value="O-GLYCOSYL HYDROLASE FAMILY 13"/>
    <property type="match status" value="1"/>
</dbReference>
<gene>
    <name evidence="2" type="ORF">DDZ16_18845</name>
</gene>
<dbReference type="RefSeq" id="WP_109266034.1">
    <property type="nucleotide sequence ID" value="NZ_QEWP01000025.1"/>
</dbReference>
<dbReference type="CDD" id="cd11349">
    <property type="entry name" value="AmyAc_3"/>
    <property type="match status" value="1"/>
</dbReference>
<dbReference type="PANTHER" id="PTHR10357">
    <property type="entry name" value="ALPHA-AMYLASE FAMILY MEMBER"/>
    <property type="match status" value="1"/>
</dbReference>
<reference evidence="2 3" key="1">
    <citation type="submission" date="2018-05" db="EMBL/GenBank/DDBJ databases">
        <title>Marinilabilia rubrum sp. nov., isolated from saltern sediment.</title>
        <authorList>
            <person name="Zhang R."/>
        </authorList>
    </citation>
    <scope>NUCLEOTIDE SEQUENCE [LARGE SCALE GENOMIC DNA]</scope>
    <source>
        <strain evidence="2 3">WTE16</strain>
    </source>
</reference>
<evidence type="ECO:0000313" key="2">
    <source>
        <dbReference type="EMBL" id="PWD97779.1"/>
    </source>
</evidence>
<dbReference type="SUPFAM" id="SSF51011">
    <property type="entry name" value="Glycosyl hydrolase domain"/>
    <property type="match status" value="1"/>
</dbReference>
<dbReference type="InterPro" id="IPR006047">
    <property type="entry name" value="GH13_cat_dom"/>
</dbReference>
<dbReference type="EMBL" id="QEWP01000025">
    <property type="protein sequence ID" value="PWD97779.1"/>
    <property type="molecule type" value="Genomic_DNA"/>
</dbReference>
<dbReference type="InterPro" id="IPR017853">
    <property type="entry name" value="GH"/>
</dbReference>
<dbReference type="GO" id="GO:0009313">
    <property type="term" value="P:oligosaccharide catabolic process"/>
    <property type="evidence" value="ECO:0007669"/>
    <property type="project" value="TreeGrafter"/>
</dbReference>
<dbReference type="Proteomes" id="UP000244956">
    <property type="component" value="Unassembled WGS sequence"/>
</dbReference>
<accession>A0A2U2B3Z5</accession>
<keyword evidence="3" id="KW-1185">Reference proteome</keyword>
<name>A0A2U2B3Z5_9BACT</name>